<organism evidence="1 2">
    <name type="scientific">Artomyces pyxidatus</name>
    <dbReference type="NCBI Taxonomy" id="48021"/>
    <lineage>
        <taxon>Eukaryota</taxon>
        <taxon>Fungi</taxon>
        <taxon>Dikarya</taxon>
        <taxon>Basidiomycota</taxon>
        <taxon>Agaricomycotina</taxon>
        <taxon>Agaricomycetes</taxon>
        <taxon>Russulales</taxon>
        <taxon>Auriscalpiaceae</taxon>
        <taxon>Artomyces</taxon>
    </lineage>
</organism>
<evidence type="ECO:0000313" key="1">
    <source>
        <dbReference type="EMBL" id="KAI0064208.1"/>
    </source>
</evidence>
<proteinExistence type="predicted"/>
<evidence type="ECO:0000313" key="2">
    <source>
        <dbReference type="Proteomes" id="UP000814140"/>
    </source>
</evidence>
<sequence length="194" mass="22168">MESHVVEFSLPPRRDRGPHKRDENEPSRKMISYPLESPVTETLGARQGSSSYSVTTAPADSCGRDRPAPHETMSQTMLRRANIVPFSCRFPYHNLDVKRDDKIFVVVVVSRRAPRHATWLATSVGGRLGFRHCAKYKFCSYIIPACTYKKGELQPMTALARSYPRHGMPADWYDIQIAIEFFPQRAIDRTQIQV</sequence>
<name>A0ACB8T7T3_9AGAM</name>
<dbReference type="EMBL" id="MU277199">
    <property type="protein sequence ID" value="KAI0064208.1"/>
    <property type="molecule type" value="Genomic_DNA"/>
</dbReference>
<reference evidence="1" key="2">
    <citation type="journal article" date="2022" name="New Phytol.">
        <title>Evolutionary transition to the ectomycorrhizal habit in the genomes of a hyperdiverse lineage of mushroom-forming fungi.</title>
        <authorList>
            <person name="Looney B."/>
            <person name="Miyauchi S."/>
            <person name="Morin E."/>
            <person name="Drula E."/>
            <person name="Courty P.E."/>
            <person name="Kohler A."/>
            <person name="Kuo A."/>
            <person name="LaButti K."/>
            <person name="Pangilinan J."/>
            <person name="Lipzen A."/>
            <person name="Riley R."/>
            <person name="Andreopoulos W."/>
            <person name="He G."/>
            <person name="Johnson J."/>
            <person name="Nolan M."/>
            <person name="Tritt A."/>
            <person name="Barry K.W."/>
            <person name="Grigoriev I.V."/>
            <person name="Nagy L.G."/>
            <person name="Hibbett D."/>
            <person name="Henrissat B."/>
            <person name="Matheny P.B."/>
            <person name="Labbe J."/>
            <person name="Martin F.M."/>
        </authorList>
    </citation>
    <scope>NUCLEOTIDE SEQUENCE</scope>
    <source>
        <strain evidence="1">HHB10654</strain>
    </source>
</reference>
<comment type="caution">
    <text evidence="1">The sequence shown here is derived from an EMBL/GenBank/DDBJ whole genome shotgun (WGS) entry which is preliminary data.</text>
</comment>
<dbReference type="Proteomes" id="UP000814140">
    <property type="component" value="Unassembled WGS sequence"/>
</dbReference>
<keyword evidence="2" id="KW-1185">Reference proteome</keyword>
<reference evidence="1" key="1">
    <citation type="submission" date="2021-03" db="EMBL/GenBank/DDBJ databases">
        <authorList>
            <consortium name="DOE Joint Genome Institute"/>
            <person name="Ahrendt S."/>
            <person name="Looney B.P."/>
            <person name="Miyauchi S."/>
            <person name="Morin E."/>
            <person name="Drula E."/>
            <person name="Courty P.E."/>
            <person name="Chicoki N."/>
            <person name="Fauchery L."/>
            <person name="Kohler A."/>
            <person name="Kuo A."/>
            <person name="Labutti K."/>
            <person name="Pangilinan J."/>
            <person name="Lipzen A."/>
            <person name="Riley R."/>
            <person name="Andreopoulos W."/>
            <person name="He G."/>
            <person name="Johnson J."/>
            <person name="Barry K.W."/>
            <person name="Grigoriev I.V."/>
            <person name="Nagy L."/>
            <person name="Hibbett D."/>
            <person name="Henrissat B."/>
            <person name="Matheny P.B."/>
            <person name="Labbe J."/>
            <person name="Martin F."/>
        </authorList>
    </citation>
    <scope>NUCLEOTIDE SEQUENCE</scope>
    <source>
        <strain evidence="1">HHB10654</strain>
    </source>
</reference>
<gene>
    <name evidence="1" type="ORF">BV25DRAFT_295291</name>
</gene>
<protein>
    <submittedName>
        <fullName evidence="1">Uncharacterized protein</fullName>
    </submittedName>
</protein>
<accession>A0ACB8T7T3</accession>